<evidence type="ECO:0000256" key="7">
    <source>
        <dbReference type="SAM" id="Phobius"/>
    </source>
</evidence>
<feature type="transmembrane region" description="Helical" evidence="7">
    <location>
        <begin position="283"/>
        <end position="301"/>
    </location>
</feature>
<dbReference type="AlphaFoldDB" id="A0AAV9CPA6"/>
<comment type="similarity">
    <text evidence="3 5">Belongs to the pectinacetylesterase family.</text>
</comment>
<keyword evidence="9" id="KW-1185">Reference proteome</keyword>
<proteinExistence type="inferred from homology"/>
<feature type="signal peptide" evidence="5">
    <location>
        <begin position="1"/>
        <end position="26"/>
    </location>
</feature>
<evidence type="ECO:0000256" key="6">
    <source>
        <dbReference type="SAM" id="MobiDB-lite"/>
    </source>
</evidence>
<dbReference type="Pfam" id="PF03283">
    <property type="entry name" value="PAE"/>
    <property type="match status" value="1"/>
</dbReference>
<dbReference type="GO" id="GO:0016787">
    <property type="term" value="F:hydrolase activity"/>
    <property type="evidence" value="ECO:0007669"/>
    <property type="project" value="UniProtKB-KW"/>
</dbReference>
<keyword evidence="7" id="KW-0472">Membrane</keyword>
<keyword evidence="5" id="KW-0964">Secreted</keyword>
<keyword evidence="5" id="KW-0732">Signal</keyword>
<evidence type="ECO:0000256" key="5">
    <source>
        <dbReference type="RuleBase" id="RU363114"/>
    </source>
</evidence>
<keyword evidence="5" id="KW-0378">Hydrolase</keyword>
<feature type="compositionally biased region" description="Low complexity" evidence="6">
    <location>
        <begin position="221"/>
        <end position="237"/>
    </location>
</feature>
<dbReference type="GO" id="GO:0071555">
    <property type="term" value="P:cell wall organization"/>
    <property type="evidence" value="ECO:0007669"/>
    <property type="project" value="UniProtKB-KW"/>
</dbReference>
<dbReference type="EMBL" id="JAUJYO010000018">
    <property type="protein sequence ID" value="KAK1289973.1"/>
    <property type="molecule type" value="Genomic_DNA"/>
</dbReference>
<gene>
    <name evidence="8" type="ORF">QJS10_CPB18g01574</name>
</gene>
<keyword evidence="7" id="KW-0812">Transmembrane</keyword>
<reference evidence="8" key="2">
    <citation type="submission" date="2023-06" db="EMBL/GenBank/DDBJ databases">
        <authorList>
            <person name="Ma L."/>
            <person name="Liu K.-W."/>
            <person name="Li Z."/>
            <person name="Hsiao Y.-Y."/>
            <person name="Qi Y."/>
            <person name="Fu T."/>
            <person name="Tang G."/>
            <person name="Zhang D."/>
            <person name="Sun W.-H."/>
            <person name="Liu D.-K."/>
            <person name="Li Y."/>
            <person name="Chen G.-Z."/>
            <person name="Liu X.-D."/>
            <person name="Liao X.-Y."/>
            <person name="Jiang Y.-T."/>
            <person name="Yu X."/>
            <person name="Hao Y."/>
            <person name="Huang J."/>
            <person name="Zhao X.-W."/>
            <person name="Ke S."/>
            <person name="Chen Y.-Y."/>
            <person name="Wu W.-L."/>
            <person name="Hsu J.-L."/>
            <person name="Lin Y.-F."/>
            <person name="Huang M.-D."/>
            <person name="Li C.-Y."/>
            <person name="Huang L."/>
            <person name="Wang Z.-W."/>
            <person name="Zhao X."/>
            <person name="Zhong W.-Y."/>
            <person name="Peng D.-H."/>
            <person name="Ahmad S."/>
            <person name="Lan S."/>
            <person name="Zhang J.-S."/>
            <person name="Tsai W.-C."/>
            <person name="Van De Peer Y."/>
            <person name="Liu Z.-J."/>
        </authorList>
    </citation>
    <scope>NUCLEOTIDE SEQUENCE</scope>
    <source>
        <strain evidence="8">CP</strain>
        <tissue evidence="8">Leaves</tissue>
    </source>
</reference>
<sequence>MELINKRRFVLMIWVFLVSLCGSSLASSSNSRRHLVPMTLITGAASTGAVCLDGSPPAYNLHKGSGSGAKNWLLDFEGGGWCNDVSTCRERANSYRGSTKHMTKSKVFSGILADDPSLNPEHLRPVFLRRSSALSLSSIATDDVLRIVSSDLDLLLSLSLFLAELSDSLRLSSSSLIRLSLLNSHPSHRRFSSSVFSSHPPLLLPRSLRIPRSQPPPPLDPLLQRYGPQNRSRWTASSPPPPPSTRRWKSSPTPSTRSAVTQTRKRPPFGGGGGESFDSVVSLLAPFAFVLLLFRILRAFLLL</sequence>
<evidence type="ECO:0000313" key="8">
    <source>
        <dbReference type="EMBL" id="KAK1289973.1"/>
    </source>
</evidence>
<comment type="caution">
    <text evidence="8">The sequence shown here is derived from an EMBL/GenBank/DDBJ whole genome shotgun (WGS) entry which is preliminary data.</text>
</comment>
<reference evidence="8" key="1">
    <citation type="journal article" date="2023" name="Nat. Commun.">
        <title>Diploid and tetraploid genomes of Acorus and the evolution of monocots.</title>
        <authorList>
            <person name="Ma L."/>
            <person name="Liu K.W."/>
            <person name="Li Z."/>
            <person name="Hsiao Y.Y."/>
            <person name="Qi Y."/>
            <person name="Fu T."/>
            <person name="Tang G.D."/>
            <person name="Zhang D."/>
            <person name="Sun W.H."/>
            <person name="Liu D.K."/>
            <person name="Li Y."/>
            <person name="Chen G.Z."/>
            <person name="Liu X.D."/>
            <person name="Liao X.Y."/>
            <person name="Jiang Y.T."/>
            <person name="Yu X."/>
            <person name="Hao Y."/>
            <person name="Huang J."/>
            <person name="Zhao X.W."/>
            <person name="Ke S."/>
            <person name="Chen Y.Y."/>
            <person name="Wu W.L."/>
            <person name="Hsu J.L."/>
            <person name="Lin Y.F."/>
            <person name="Huang M.D."/>
            <person name="Li C.Y."/>
            <person name="Huang L."/>
            <person name="Wang Z.W."/>
            <person name="Zhao X."/>
            <person name="Zhong W.Y."/>
            <person name="Peng D.H."/>
            <person name="Ahmad S."/>
            <person name="Lan S."/>
            <person name="Zhang J.S."/>
            <person name="Tsai W.C."/>
            <person name="Van de Peer Y."/>
            <person name="Liu Z.J."/>
        </authorList>
    </citation>
    <scope>NUCLEOTIDE SEQUENCE</scope>
    <source>
        <strain evidence="8">CP</strain>
    </source>
</reference>
<organism evidence="8 9">
    <name type="scientific">Acorus calamus</name>
    <name type="common">Sweet flag</name>
    <dbReference type="NCBI Taxonomy" id="4465"/>
    <lineage>
        <taxon>Eukaryota</taxon>
        <taxon>Viridiplantae</taxon>
        <taxon>Streptophyta</taxon>
        <taxon>Embryophyta</taxon>
        <taxon>Tracheophyta</taxon>
        <taxon>Spermatophyta</taxon>
        <taxon>Magnoliopsida</taxon>
        <taxon>Liliopsida</taxon>
        <taxon>Acoraceae</taxon>
        <taxon>Acorus</taxon>
    </lineage>
</organism>
<protein>
    <recommendedName>
        <fullName evidence="5">Pectin acetylesterase</fullName>
        <ecNumber evidence="5">3.1.1.-</ecNumber>
    </recommendedName>
</protein>
<feature type="chain" id="PRO_5043096469" description="Pectin acetylesterase" evidence="5">
    <location>
        <begin position="27"/>
        <end position="303"/>
    </location>
</feature>
<dbReference type="Proteomes" id="UP001180020">
    <property type="component" value="Unassembled WGS sequence"/>
</dbReference>
<evidence type="ECO:0000256" key="3">
    <source>
        <dbReference type="ARBA" id="ARBA00005784"/>
    </source>
</evidence>
<comment type="subcellular location">
    <subcellularLocation>
        <location evidence="2 5">Secreted</location>
        <location evidence="2 5">Cell wall</location>
    </subcellularLocation>
</comment>
<name>A0AAV9CPA6_ACOCL</name>
<accession>A0AAV9CPA6</accession>
<comment type="function">
    <text evidence="1 5">Hydrolyzes acetyl esters in homogalacturonan regions of pectin. In type I primary cell wall, galacturonic acid residues of pectin can be acetylated at the O-2 and O-3 positions. Decreasing the degree of acetylation of pectin gels in vitro alters their physical properties.</text>
</comment>
<dbReference type="PANTHER" id="PTHR21562">
    <property type="entry name" value="NOTUM-RELATED"/>
    <property type="match status" value="1"/>
</dbReference>
<keyword evidence="5" id="KW-0961">Cell wall biogenesis/degradation</keyword>
<evidence type="ECO:0000256" key="2">
    <source>
        <dbReference type="ARBA" id="ARBA00004191"/>
    </source>
</evidence>
<dbReference type="InterPro" id="IPR004963">
    <property type="entry name" value="PAE/NOTUM"/>
</dbReference>
<evidence type="ECO:0000256" key="4">
    <source>
        <dbReference type="ARBA" id="ARBA00022512"/>
    </source>
</evidence>
<dbReference type="PANTHER" id="PTHR21562:SF69">
    <property type="entry name" value="PECTIN ACETYLESTERASE 9"/>
    <property type="match status" value="1"/>
</dbReference>
<keyword evidence="4 5" id="KW-0134">Cell wall</keyword>
<keyword evidence="7" id="KW-1133">Transmembrane helix</keyword>
<feature type="region of interest" description="Disordered" evidence="6">
    <location>
        <begin position="207"/>
        <end position="271"/>
    </location>
</feature>
<evidence type="ECO:0000313" key="9">
    <source>
        <dbReference type="Proteomes" id="UP001180020"/>
    </source>
</evidence>
<dbReference type="EC" id="3.1.1.-" evidence="5"/>
<evidence type="ECO:0000256" key="1">
    <source>
        <dbReference type="ARBA" id="ARBA00003534"/>
    </source>
</evidence>